<comment type="caution">
    <text evidence="1">The sequence shown here is derived from an EMBL/GenBank/DDBJ whole genome shotgun (WGS) entry which is preliminary data.</text>
</comment>
<evidence type="ECO:0000313" key="1">
    <source>
        <dbReference type="EMBL" id="KAA5377796.1"/>
    </source>
</evidence>
<dbReference type="Proteomes" id="UP000347681">
    <property type="component" value="Unassembled WGS sequence"/>
</dbReference>
<sequence length="172" mass="19621">MDIEWDEIRKIIENKDSIAIAEAKMKVLDSMEKQALSLMKNGGSLPGITASTFHWNKSNLDKNKSDLILQFKQELLHTFMQRHGMSIYHDSSSVKSGDAIVIKHKRLIFTYDVVNVTYPNVSICLAKFIKGDTPTNIETIKISKPNFILGVGLNKDIPNINHKSFFFFYNKI</sequence>
<gene>
    <name evidence="1" type="ORF">F2Y61_24735</name>
</gene>
<dbReference type="AlphaFoldDB" id="A0A5M5ZNF5"/>
<protein>
    <submittedName>
        <fullName evidence="1">Uncharacterized protein</fullName>
    </submittedName>
</protein>
<reference evidence="1 2" key="1">
    <citation type="journal article" date="2019" name="Nat. Med.">
        <title>A library of human gut bacterial isolates paired with longitudinal multiomics data enables mechanistic microbiome research.</title>
        <authorList>
            <person name="Poyet M."/>
            <person name="Groussin M."/>
            <person name="Gibbons S.M."/>
            <person name="Avila-Pacheco J."/>
            <person name="Jiang X."/>
            <person name="Kearney S.M."/>
            <person name="Perrotta A.R."/>
            <person name="Berdy B."/>
            <person name="Zhao S."/>
            <person name="Lieberman T.D."/>
            <person name="Swanson P.K."/>
            <person name="Smith M."/>
            <person name="Roesemann S."/>
            <person name="Alexander J.E."/>
            <person name="Rich S.A."/>
            <person name="Livny J."/>
            <person name="Vlamakis H."/>
            <person name="Clish C."/>
            <person name="Bullock K."/>
            <person name="Deik A."/>
            <person name="Scott J."/>
            <person name="Pierce K.A."/>
            <person name="Xavier R.J."/>
            <person name="Alm E.J."/>
        </authorList>
    </citation>
    <scope>NUCLEOTIDE SEQUENCE [LARGE SCALE GENOMIC DNA]</scope>
    <source>
        <strain evidence="1 2">BIOML-A5</strain>
    </source>
</reference>
<name>A0A5M5ZNF5_9BACT</name>
<proteinExistence type="predicted"/>
<accession>A0A5M5ZNF5</accession>
<dbReference type="EMBL" id="VVZB01000147">
    <property type="protein sequence ID" value="KAA5377796.1"/>
    <property type="molecule type" value="Genomic_DNA"/>
</dbReference>
<dbReference type="RefSeq" id="WP_149941516.1">
    <property type="nucleotide sequence ID" value="NZ_VVZB01000147.1"/>
</dbReference>
<organism evidence="1 2">
    <name type="scientific">Phocaeicola dorei</name>
    <dbReference type="NCBI Taxonomy" id="357276"/>
    <lineage>
        <taxon>Bacteria</taxon>
        <taxon>Pseudomonadati</taxon>
        <taxon>Bacteroidota</taxon>
        <taxon>Bacteroidia</taxon>
        <taxon>Bacteroidales</taxon>
        <taxon>Bacteroidaceae</taxon>
        <taxon>Phocaeicola</taxon>
    </lineage>
</organism>
<evidence type="ECO:0000313" key="2">
    <source>
        <dbReference type="Proteomes" id="UP000347681"/>
    </source>
</evidence>